<evidence type="ECO:0000256" key="6">
    <source>
        <dbReference type="RuleBase" id="RU366058"/>
    </source>
</evidence>
<name>A0ABS9V531_9BACT</name>
<keyword evidence="2 6" id="KW-1003">Cell membrane</keyword>
<evidence type="ECO:0000313" key="8">
    <source>
        <dbReference type="EMBL" id="MCH7411499.1"/>
    </source>
</evidence>
<organism evidence="8 9">
    <name type="scientific">Belliella filtrata</name>
    <dbReference type="NCBI Taxonomy" id="2923435"/>
    <lineage>
        <taxon>Bacteria</taxon>
        <taxon>Pseudomonadati</taxon>
        <taxon>Bacteroidota</taxon>
        <taxon>Cytophagia</taxon>
        <taxon>Cytophagales</taxon>
        <taxon>Cyclobacteriaceae</taxon>
        <taxon>Belliella</taxon>
    </lineage>
</organism>
<proteinExistence type="inferred from homology"/>
<feature type="transmembrane region" description="Helical" evidence="6">
    <location>
        <begin position="174"/>
        <end position="200"/>
    </location>
</feature>
<evidence type="ECO:0000259" key="7">
    <source>
        <dbReference type="Pfam" id="PF09335"/>
    </source>
</evidence>
<reference evidence="8" key="1">
    <citation type="submission" date="2022-03" db="EMBL/GenBank/DDBJ databases">
        <title>De novo assembled genomes of Belliella spp. (Cyclobacteriaceae) strains.</title>
        <authorList>
            <person name="Szabo A."/>
            <person name="Korponai K."/>
            <person name="Felfoldi T."/>
        </authorList>
    </citation>
    <scope>NUCLEOTIDE SEQUENCE</scope>
    <source>
        <strain evidence="8">DSM 111904</strain>
    </source>
</reference>
<dbReference type="InterPro" id="IPR015414">
    <property type="entry name" value="TMEM64"/>
</dbReference>
<comment type="caution">
    <text evidence="8">The sequence shown here is derived from an EMBL/GenBank/DDBJ whole genome shotgun (WGS) entry which is preliminary data.</text>
</comment>
<keyword evidence="4 6" id="KW-1133">Transmembrane helix</keyword>
<dbReference type="Proteomes" id="UP001165489">
    <property type="component" value="Unassembled WGS sequence"/>
</dbReference>
<feature type="transmembrane region" description="Helical" evidence="6">
    <location>
        <begin position="56"/>
        <end position="77"/>
    </location>
</feature>
<evidence type="ECO:0000256" key="1">
    <source>
        <dbReference type="ARBA" id="ARBA00004651"/>
    </source>
</evidence>
<evidence type="ECO:0000256" key="4">
    <source>
        <dbReference type="ARBA" id="ARBA00022989"/>
    </source>
</evidence>
<dbReference type="PANTHER" id="PTHR12677:SF59">
    <property type="entry name" value="GOLGI APPARATUS MEMBRANE PROTEIN TVP38-RELATED"/>
    <property type="match status" value="1"/>
</dbReference>
<feature type="transmembrane region" description="Helical" evidence="6">
    <location>
        <begin position="145"/>
        <end position="167"/>
    </location>
</feature>
<protein>
    <recommendedName>
        <fullName evidence="6">TVP38/TMEM64 family membrane protein</fullName>
    </recommendedName>
</protein>
<dbReference type="EMBL" id="JAKZGP010000081">
    <property type="protein sequence ID" value="MCH7411499.1"/>
    <property type="molecule type" value="Genomic_DNA"/>
</dbReference>
<feature type="transmembrane region" description="Helical" evidence="6">
    <location>
        <begin position="212"/>
        <end position="230"/>
    </location>
</feature>
<keyword evidence="3 6" id="KW-0812">Transmembrane</keyword>
<feature type="domain" description="VTT" evidence="7">
    <location>
        <begin position="77"/>
        <end position="193"/>
    </location>
</feature>
<dbReference type="RefSeq" id="WP_241349933.1">
    <property type="nucleotide sequence ID" value="NZ_JAKZGP010000081.1"/>
</dbReference>
<dbReference type="PANTHER" id="PTHR12677">
    <property type="entry name" value="GOLGI APPARATUS MEMBRANE PROTEIN TVP38-RELATED"/>
    <property type="match status" value="1"/>
</dbReference>
<evidence type="ECO:0000256" key="3">
    <source>
        <dbReference type="ARBA" id="ARBA00022692"/>
    </source>
</evidence>
<comment type="similarity">
    <text evidence="6">Belongs to the TVP38/TMEM64 family.</text>
</comment>
<keyword evidence="5 6" id="KW-0472">Membrane</keyword>
<evidence type="ECO:0000256" key="2">
    <source>
        <dbReference type="ARBA" id="ARBA00022475"/>
    </source>
</evidence>
<dbReference type="InterPro" id="IPR032816">
    <property type="entry name" value="VTT_dom"/>
</dbReference>
<evidence type="ECO:0000256" key="5">
    <source>
        <dbReference type="ARBA" id="ARBA00023136"/>
    </source>
</evidence>
<feature type="transmembrane region" description="Helical" evidence="6">
    <location>
        <begin position="84"/>
        <end position="105"/>
    </location>
</feature>
<gene>
    <name evidence="8" type="ORF">MM239_19075</name>
</gene>
<dbReference type="Pfam" id="PF09335">
    <property type="entry name" value="VTT_dom"/>
    <property type="match status" value="1"/>
</dbReference>
<keyword evidence="9" id="KW-1185">Reference proteome</keyword>
<comment type="subcellular location">
    <subcellularLocation>
        <location evidence="1 6">Cell membrane</location>
        <topology evidence="1 6">Multi-pass membrane protein</topology>
    </subcellularLocation>
</comment>
<evidence type="ECO:0000313" key="9">
    <source>
        <dbReference type="Proteomes" id="UP001165489"/>
    </source>
</evidence>
<accession>A0ABS9V531</accession>
<feature type="transmembrane region" description="Helical" evidence="6">
    <location>
        <begin position="21"/>
        <end position="44"/>
    </location>
</feature>
<sequence>MKKKEGIFKRLKRIGEKNPRMVIAIVWVSIVPALSSLLLIPLVLSKANELDFSPQLHLIQTFFYVAIGMIAMGFAFIPTTLFAILSGFLLGWGVFPALIVSYALASLPGYGGGKSLSQDSLDAILSHYPKASSLIKEKSDNMGELIFFVRISPVIPFALSNLLFAMLRTGWKKLLLWGTIGMLPRTSLAFFSGTIAFDLYSAIHEEGTKGKIWIFISLLLLSIWGIWRFFTKKSKV</sequence>